<feature type="non-terminal residue" evidence="1">
    <location>
        <position position="1"/>
    </location>
</feature>
<proteinExistence type="predicted"/>
<dbReference type="Proteomes" id="UP000265520">
    <property type="component" value="Unassembled WGS sequence"/>
</dbReference>
<comment type="caution">
    <text evidence="1">The sequence shown here is derived from an EMBL/GenBank/DDBJ whole genome shotgun (WGS) entry which is preliminary data.</text>
</comment>
<organism evidence="1 2">
    <name type="scientific">Trifolium medium</name>
    <dbReference type="NCBI Taxonomy" id="97028"/>
    <lineage>
        <taxon>Eukaryota</taxon>
        <taxon>Viridiplantae</taxon>
        <taxon>Streptophyta</taxon>
        <taxon>Embryophyta</taxon>
        <taxon>Tracheophyta</taxon>
        <taxon>Spermatophyta</taxon>
        <taxon>Magnoliopsida</taxon>
        <taxon>eudicotyledons</taxon>
        <taxon>Gunneridae</taxon>
        <taxon>Pentapetalae</taxon>
        <taxon>rosids</taxon>
        <taxon>fabids</taxon>
        <taxon>Fabales</taxon>
        <taxon>Fabaceae</taxon>
        <taxon>Papilionoideae</taxon>
        <taxon>50 kb inversion clade</taxon>
        <taxon>NPAAA clade</taxon>
        <taxon>Hologalegina</taxon>
        <taxon>IRL clade</taxon>
        <taxon>Trifolieae</taxon>
        <taxon>Trifolium</taxon>
    </lineage>
</organism>
<dbReference type="AlphaFoldDB" id="A0A392W5H3"/>
<sequence length="38" mass="4248">QPTFSRSGAEAEYRGVADVVSESCWIHNLLLELDFPIP</sequence>
<keyword evidence="2" id="KW-1185">Reference proteome</keyword>
<dbReference type="EMBL" id="LXQA011399508">
    <property type="protein sequence ID" value="MCI95894.1"/>
    <property type="molecule type" value="Genomic_DNA"/>
</dbReference>
<name>A0A392W5H3_9FABA</name>
<evidence type="ECO:0000313" key="2">
    <source>
        <dbReference type="Proteomes" id="UP000265520"/>
    </source>
</evidence>
<reference evidence="1 2" key="1">
    <citation type="journal article" date="2018" name="Front. Plant Sci.">
        <title>Red Clover (Trifolium pratense) and Zigzag Clover (T. medium) - A Picture of Genomic Similarities and Differences.</title>
        <authorList>
            <person name="Dluhosova J."/>
            <person name="Istvanek J."/>
            <person name="Nedelnik J."/>
            <person name="Repkova J."/>
        </authorList>
    </citation>
    <scope>NUCLEOTIDE SEQUENCE [LARGE SCALE GENOMIC DNA]</scope>
    <source>
        <strain evidence="2">cv. 10/8</strain>
        <tissue evidence="1">Leaf</tissue>
    </source>
</reference>
<evidence type="ECO:0000313" key="1">
    <source>
        <dbReference type="EMBL" id="MCI95894.1"/>
    </source>
</evidence>
<accession>A0A392W5H3</accession>
<protein>
    <submittedName>
        <fullName evidence="1">Copia protein</fullName>
    </submittedName>
</protein>